<name>A0A183PWT5_9TREM</name>
<sequence>MSMMENSVNVSSGITTGQPNVDEESGLVGVAADDTEADYIRHICDHELLKSPDLVLNPLLNFVTYVCSHPSRFADETVQVSWLFCSFLINCKA</sequence>
<protein>
    <submittedName>
        <fullName evidence="2">Uncharacterized protein</fullName>
    </submittedName>
</protein>
<dbReference type="STRING" id="31246.A0A183PWT5"/>
<accession>A0A183PWT5</accession>
<proteinExistence type="predicted"/>
<evidence type="ECO:0000256" key="1">
    <source>
        <dbReference type="SAM" id="MobiDB-lite"/>
    </source>
</evidence>
<keyword evidence="3" id="KW-1185">Reference proteome</keyword>
<gene>
    <name evidence="2" type="ORF">SMTD_LOCUS18821</name>
</gene>
<dbReference type="Proteomes" id="UP000269396">
    <property type="component" value="Unassembled WGS sequence"/>
</dbReference>
<evidence type="ECO:0000313" key="2">
    <source>
        <dbReference type="EMBL" id="VDP78103.1"/>
    </source>
</evidence>
<feature type="region of interest" description="Disordered" evidence="1">
    <location>
        <begin position="1"/>
        <end position="22"/>
    </location>
</feature>
<reference evidence="2 3" key="1">
    <citation type="submission" date="2018-11" db="EMBL/GenBank/DDBJ databases">
        <authorList>
            <consortium name="Pathogen Informatics"/>
        </authorList>
    </citation>
    <scope>NUCLEOTIDE SEQUENCE [LARGE SCALE GENOMIC DNA]</scope>
    <source>
        <strain>Denwood</strain>
        <strain evidence="3">Zambia</strain>
    </source>
</reference>
<feature type="compositionally biased region" description="Low complexity" evidence="1">
    <location>
        <begin position="1"/>
        <end position="12"/>
    </location>
</feature>
<evidence type="ECO:0000313" key="3">
    <source>
        <dbReference type="Proteomes" id="UP000269396"/>
    </source>
</evidence>
<dbReference type="EMBL" id="UZAL01041181">
    <property type="protein sequence ID" value="VDP78103.1"/>
    <property type="molecule type" value="Genomic_DNA"/>
</dbReference>
<organism evidence="2 3">
    <name type="scientific">Schistosoma mattheei</name>
    <dbReference type="NCBI Taxonomy" id="31246"/>
    <lineage>
        <taxon>Eukaryota</taxon>
        <taxon>Metazoa</taxon>
        <taxon>Spiralia</taxon>
        <taxon>Lophotrochozoa</taxon>
        <taxon>Platyhelminthes</taxon>
        <taxon>Trematoda</taxon>
        <taxon>Digenea</taxon>
        <taxon>Strigeidida</taxon>
        <taxon>Schistosomatoidea</taxon>
        <taxon>Schistosomatidae</taxon>
        <taxon>Schistosoma</taxon>
    </lineage>
</organism>
<dbReference type="AlphaFoldDB" id="A0A183PWT5"/>